<dbReference type="EMBL" id="PRBV01000014">
    <property type="protein sequence ID" value="RTJ78348.1"/>
    <property type="molecule type" value="Genomic_DNA"/>
</dbReference>
<evidence type="ECO:0000313" key="2">
    <source>
        <dbReference type="Proteomes" id="UP000288507"/>
    </source>
</evidence>
<protein>
    <submittedName>
        <fullName evidence="1">Uncharacterized protein</fullName>
    </submittedName>
</protein>
<gene>
    <name evidence="1" type="ORF">C3H57_08560</name>
</gene>
<sequence length="241" mass="27975">MDKSEEKQTLVLSFPLTEEKIDQVLDILVDDDSKANIVVEFEEKDLDEVLLLLTNFSKINQHISELRGDVIALGMRYLSNSFYNIPDTNRPFWEVLESVLGIYLLSDETKEKTKTIDDKTKAMLEDYKLLLVQIIHHSVIQNNEKMDYTYYSRESIEARCEAEGKEFKLFSYNPNIQPLITSKTSLLLLLSLFMRYKGGTGYLDKGVFYFSNMENILCGSPYCPSVVIRFLLDKTMRKEDK</sequence>
<evidence type="ECO:0000313" key="1">
    <source>
        <dbReference type="EMBL" id="RTJ78348.1"/>
    </source>
</evidence>
<organism evidence="1 2">
    <name type="scientific">Campylobacter jejuni</name>
    <dbReference type="NCBI Taxonomy" id="197"/>
    <lineage>
        <taxon>Bacteria</taxon>
        <taxon>Pseudomonadati</taxon>
        <taxon>Campylobacterota</taxon>
        <taxon>Epsilonproteobacteria</taxon>
        <taxon>Campylobacterales</taxon>
        <taxon>Campylobacteraceae</taxon>
        <taxon>Campylobacter</taxon>
    </lineage>
</organism>
<name>A0A431EAI3_CAMJU</name>
<comment type="caution">
    <text evidence="1">The sequence shown here is derived from an EMBL/GenBank/DDBJ whole genome shotgun (WGS) entry which is preliminary data.</text>
</comment>
<dbReference type="AlphaFoldDB" id="A0A431EAI3"/>
<reference evidence="1 2" key="1">
    <citation type="journal article" date="2019" name="Appl. Environ. Microbiol.">
        <title>Population genetics and characterization of Campylobacter jejuni isolates in western jackdaws and game birds in Finland.</title>
        <authorList>
            <person name="Kovanen S."/>
            <person name="Rossi M."/>
            <person name="Pohja-Mykra M."/>
            <person name="Nieminen T."/>
            <person name="Raunio-Saarnisto M."/>
            <person name="Sauvala M."/>
            <person name="Fredriksson-Ahomaa M."/>
            <person name="Hanninen M.L."/>
            <person name="Kivisto R."/>
        </authorList>
    </citation>
    <scope>NUCLEOTIDE SEQUENCE [LARGE SCALE GENOMIC DNA]</scope>
    <source>
        <strain evidence="1 2">CB313</strain>
    </source>
</reference>
<proteinExistence type="predicted"/>
<dbReference type="Proteomes" id="UP000288507">
    <property type="component" value="Unassembled WGS sequence"/>
</dbReference>
<dbReference type="RefSeq" id="WP_126232465.1">
    <property type="nucleotide sequence ID" value="NZ_PRBV01000014.1"/>
</dbReference>
<accession>A0A431EAI3</accession>